<evidence type="ECO:0000313" key="2">
    <source>
        <dbReference type="EMBL" id="CAG8808677.1"/>
    </source>
</evidence>
<feature type="region of interest" description="Disordered" evidence="1">
    <location>
        <begin position="28"/>
        <end position="50"/>
    </location>
</feature>
<name>A0A9N9K3N9_9GLOM</name>
<evidence type="ECO:0000256" key="1">
    <source>
        <dbReference type="SAM" id="MobiDB-lite"/>
    </source>
</evidence>
<comment type="caution">
    <text evidence="2">The sequence shown here is derived from an EMBL/GenBank/DDBJ whole genome shotgun (WGS) entry which is preliminary data.</text>
</comment>
<evidence type="ECO:0000313" key="3">
    <source>
        <dbReference type="Proteomes" id="UP000789759"/>
    </source>
</evidence>
<feature type="non-terminal residue" evidence="2">
    <location>
        <position position="1"/>
    </location>
</feature>
<gene>
    <name evidence="2" type="ORF">CPELLU_LOCUS18404</name>
</gene>
<feature type="compositionally biased region" description="Basic residues" evidence="1">
    <location>
        <begin position="29"/>
        <end position="50"/>
    </location>
</feature>
<sequence length="50" mass="6091">IDERPEDRKLISKIWKNRKNPITQLKLSKSQKTRGDHKKFYKKIAKRPED</sequence>
<proteinExistence type="predicted"/>
<dbReference type="AlphaFoldDB" id="A0A9N9K3N9"/>
<dbReference type="Proteomes" id="UP000789759">
    <property type="component" value="Unassembled WGS sequence"/>
</dbReference>
<protein>
    <submittedName>
        <fullName evidence="2">1970_t:CDS:1</fullName>
    </submittedName>
</protein>
<keyword evidence="3" id="KW-1185">Reference proteome</keyword>
<accession>A0A9N9K3N9</accession>
<reference evidence="2" key="1">
    <citation type="submission" date="2021-06" db="EMBL/GenBank/DDBJ databases">
        <authorList>
            <person name="Kallberg Y."/>
            <person name="Tangrot J."/>
            <person name="Rosling A."/>
        </authorList>
    </citation>
    <scope>NUCLEOTIDE SEQUENCE</scope>
    <source>
        <strain evidence="2">FL966</strain>
    </source>
</reference>
<dbReference type="EMBL" id="CAJVQA010036531">
    <property type="protein sequence ID" value="CAG8808677.1"/>
    <property type="molecule type" value="Genomic_DNA"/>
</dbReference>
<organism evidence="2 3">
    <name type="scientific">Cetraspora pellucida</name>
    <dbReference type="NCBI Taxonomy" id="1433469"/>
    <lineage>
        <taxon>Eukaryota</taxon>
        <taxon>Fungi</taxon>
        <taxon>Fungi incertae sedis</taxon>
        <taxon>Mucoromycota</taxon>
        <taxon>Glomeromycotina</taxon>
        <taxon>Glomeromycetes</taxon>
        <taxon>Diversisporales</taxon>
        <taxon>Gigasporaceae</taxon>
        <taxon>Cetraspora</taxon>
    </lineage>
</organism>